<protein>
    <submittedName>
        <fullName evidence="1">Uncharacterized protein</fullName>
    </submittedName>
</protein>
<keyword evidence="2" id="KW-1185">Reference proteome</keyword>
<dbReference type="RefSeq" id="WP_261881157.1">
    <property type="nucleotide sequence ID" value="NZ_AP024893.1"/>
</dbReference>
<dbReference type="EMBL" id="JAWRCN010000001">
    <property type="protein sequence ID" value="MDW6017534.1"/>
    <property type="molecule type" value="Genomic_DNA"/>
</dbReference>
<sequence length="44" mass="5104">MLYNSDGKVYSLMKKDPQDIQDHLLTLRCELHPQVCIQGLLSMK</sequence>
<dbReference type="Proteomes" id="UP001272325">
    <property type="component" value="Unassembled WGS sequence"/>
</dbReference>
<name>A0ABU4IJS6_9VIBR</name>
<organism evidence="1 2">
    <name type="scientific">Vibrio plantisponsor</name>
    <dbReference type="NCBI Taxonomy" id="664643"/>
    <lineage>
        <taxon>Bacteria</taxon>
        <taxon>Pseudomonadati</taxon>
        <taxon>Pseudomonadota</taxon>
        <taxon>Gammaproteobacteria</taxon>
        <taxon>Vibrionales</taxon>
        <taxon>Vibrionaceae</taxon>
        <taxon>Vibrio</taxon>
    </lineage>
</organism>
<comment type="caution">
    <text evidence="1">The sequence shown here is derived from an EMBL/GenBank/DDBJ whole genome shotgun (WGS) entry which is preliminary data.</text>
</comment>
<evidence type="ECO:0000313" key="2">
    <source>
        <dbReference type="Proteomes" id="UP001272325"/>
    </source>
</evidence>
<accession>A0ABU4IJS6</accession>
<proteinExistence type="predicted"/>
<reference evidence="1 2" key="1">
    <citation type="submission" date="2023-11" db="EMBL/GenBank/DDBJ databases">
        <title>Plant-associative lifestyle of Vibrio porteresiae and its evolutionary dynamics.</title>
        <authorList>
            <person name="Rameshkumar N."/>
            <person name="Kirti K."/>
        </authorList>
    </citation>
    <scope>NUCLEOTIDE SEQUENCE [LARGE SCALE GENOMIC DNA]</scope>
    <source>
        <strain evidence="1 2">MSSRF60</strain>
    </source>
</reference>
<gene>
    <name evidence="1" type="ORF">SBW85_07055</name>
</gene>
<evidence type="ECO:0000313" key="1">
    <source>
        <dbReference type="EMBL" id="MDW6017534.1"/>
    </source>
</evidence>